<evidence type="ECO:0000313" key="1">
    <source>
        <dbReference type="EMBL" id="RDY30307.1"/>
    </source>
</evidence>
<name>A0A371JCA3_9FIRM</name>
<protein>
    <submittedName>
        <fullName evidence="1">Uncharacterized protein</fullName>
    </submittedName>
</protein>
<organism evidence="1 2">
    <name type="scientific">Lachnotalea glycerini</name>
    <dbReference type="NCBI Taxonomy" id="1763509"/>
    <lineage>
        <taxon>Bacteria</taxon>
        <taxon>Bacillati</taxon>
        <taxon>Bacillota</taxon>
        <taxon>Clostridia</taxon>
        <taxon>Lachnospirales</taxon>
        <taxon>Lachnospiraceae</taxon>
        <taxon>Lachnotalea</taxon>
    </lineage>
</organism>
<comment type="caution">
    <text evidence="1">The sequence shown here is derived from an EMBL/GenBank/DDBJ whole genome shotgun (WGS) entry which is preliminary data.</text>
</comment>
<reference evidence="1 2" key="1">
    <citation type="journal article" date="2017" name="Genome Announc.">
        <title>Draft Genome Sequence of a Sporulating and Motile Strain of Lachnotalea glycerini Isolated from Water in Quebec City, Canada.</title>
        <authorList>
            <person name="Maheux A.F."/>
            <person name="Boudreau D.K."/>
            <person name="Berube E."/>
            <person name="Boissinot M."/>
            <person name="Raymond F."/>
            <person name="Brodeur S."/>
            <person name="Corbeil J."/>
            <person name="Isabel S."/>
            <person name="Omar R.F."/>
            <person name="Bergeron M.G."/>
        </authorList>
    </citation>
    <scope>NUCLEOTIDE SEQUENCE [LARGE SCALE GENOMIC DNA]</scope>
    <source>
        <strain evidence="1 2">CCRI-19302</strain>
    </source>
</reference>
<evidence type="ECO:0000313" key="2">
    <source>
        <dbReference type="Proteomes" id="UP000216411"/>
    </source>
</evidence>
<gene>
    <name evidence="1" type="ORF">CG710_015345</name>
</gene>
<dbReference type="EMBL" id="NOKA02000041">
    <property type="protein sequence ID" value="RDY30307.1"/>
    <property type="molecule type" value="Genomic_DNA"/>
</dbReference>
<sequence length="115" mass="13188">MVCMMINEGDKRLYIDALNEIAEHLGHSIKNPISISLLCLEFGITNDQKGKIYVAFNQILQKYSFDDLEVKLFKDAVIDIVPEMDKYDNVIKALIKAFAENLIFDLLPFARTMDD</sequence>
<dbReference type="AlphaFoldDB" id="A0A371JCA3"/>
<proteinExistence type="predicted"/>
<dbReference type="Proteomes" id="UP000216411">
    <property type="component" value="Unassembled WGS sequence"/>
</dbReference>
<keyword evidence="2" id="KW-1185">Reference proteome</keyword>
<accession>A0A371JCA3</accession>